<evidence type="ECO:0000256" key="4">
    <source>
        <dbReference type="ARBA" id="ARBA00022553"/>
    </source>
</evidence>
<comment type="cofactor">
    <cofactor evidence="16 17">
        <name>FMN</name>
        <dbReference type="ChEBI" id="CHEBI:58210"/>
    </cofactor>
</comment>
<evidence type="ECO:0000256" key="2">
    <source>
        <dbReference type="ARBA" id="ARBA00022475"/>
    </source>
</evidence>
<keyword evidence="3" id="KW-0997">Cell inner membrane</keyword>
<keyword evidence="2 16" id="KW-1003">Cell membrane</keyword>
<dbReference type="Proteomes" id="UP001595453">
    <property type="component" value="Unassembled WGS sequence"/>
</dbReference>
<evidence type="ECO:0000256" key="13">
    <source>
        <dbReference type="ARBA" id="ARBA00023075"/>
    </source>
</evidence>
<evidence type="ECO:0000313" key="20">
    <source>
        <dbReference type="Proteomes" id="UP001595453"/>
    </source>
</evidence>
<feature type="modified residue" description="FMN phosphoryl threonine" evidence="16">
    <location>
        <position position="215"/>
    </location>
</feature>
<keyword evidence="14 16" id="KW-0472">Membrane</keyword>
<keyword evidence="11 16" id="KW-0915">Sodium</keyword>
<comment type="similarity">
    <text evidence="16 17">Belongs to the NqrC family.</text>
</comment>
<keyword evidence="1 16" id="KW-0813">Transport</keyword>
<keyword evidence="20" id="KW-1185">Reference proteome</keyword>
<name>A0ABV7CLQ3_9GAMM</name>
<evidence type="ECO:0000313" key="19">
    <source>
        <dbReference type="EMBL" id="MFC3033428.1"/>
    </source>
</evidence>
<evidence type="ECO:0000256" key="15">
    <source>
        <dbReference type="ARBA" id="ARBA00023201"/>
    </source>
</evidence>
<keyword evidence="9 16" id="KW-1133">Transmembrane helix</keyword>
<dbReference type="EC" id="7.2.1.1" evidence="16 17"/>
<comment type="function">
    <text evidence="16">NQR complex catalyzes the reduction of ubiquinone-1 to ubiquinol by two successive reactions, coupled with the transport of Na(+) ions from the cytoplasm to the periplasm. NqrA to NqrE are probably involved in the second step, the conversion of ubisemiquinone to ubiquinol.</text>
</comment>
<evidence type="ECO:0000256" key="8">
    <source>
        <dbReference type="ARBA" id="ARBA00022967"/>
    </source>
</evidence>
<keyword evidence="15 16" id="KW-0739">Sodium transport</keyword>
<dbReference type="EMBL" id="JBHRSD010000022">
    <property type="protein sequence ID" value="MFC3033428.1"/>
    <property type="molecule type" value="Genomic_DNA"/>
</dbReference>
<comment type="subunit">
    <text evidence="16 17">Composed of six subunits; NqrA, NqrB, NqrC, NqrD, NqrE and NqrF.</text>
</comment>
<reference evidence="20" key="1">
    <citation type="journal article" date="2019" name="Int. J. Syst. Evol. Microbiol.">
        <title>The Global Catalogue of Microorganisms (GCM) 10K type strain sequencing project: providing services to taxonomists for standard genome sequencing and annotation.</title>
        <authorList>
            <consortium name="The Broad Institute Genomics Platform"/>
            <consortium name="The Broad Institute Genome Sequencing Center for Infectious Disease"/>
            <person name="Wu L."/>
            <person name="Ma J."/>
        </authorList>
    </citation>
    <scope>NUCLEOTIDE SEQUENCE [LARGE SCALE GENOMIC DNA]</scope>
    <source>
        <strain evidence="20">KCTC 42730</strain>
    </source>
</reference>
<accession>A0ABV7CLQ3</accession>
<evidence type="ECO:0000256" key="1">
    <source>
        <dbReference type="ARBA" id="ARBA00022448"/>
    </source>
</evidence>
<evidence type="ECO:0000256" key="17">
    <source>
        <dbReference type="PIRNR" id="PIRNR009437"/>
    </source>
</evidence>
<keyword evidence="12 16" id="KW-0406">Ion transport</keyword>
<evidence type="ECO:0000256" key="9">
    <source>
        <dbReference type="ARBA" id="ARBA00022989"/>
    </source>
</evidence>
<proteinExistence type="inferred from homology"/>
<evidence type="ECO:0000256" key="7">
    <source>
        <dbReference type="ARBA" id="ARBA00022692"/>
    </source>
</evidence>
<feature type="domain" description="FMN-binding" evidence="18">
    <location>
        <begin position="142"/>
        <end position="232"/>
    </location>
</feature>
<comment type="catalytic activity">
    <reaction evidence="16 17">
        <text>a ubiquinone + n Na(+)(in) + NADH + H(+) = a ubiquinol + n Na(+)(out) + NAD(+)</text>
        <dbReference type="Rhea" id="RHEA:47748"/>
        <dbReference type="Rhea" id="RHEA-COMP:9565"/>
        <dbReference type="Rhea" id="RHEA-COMP:9566"/>
        <dbReference type="ChEBI" id="CHEBI:15378"/>
        <dbReference type="ChEBI" id="CHEBI:16389"/>
        <dbReference type="ChEBI" id="CHEBI:17976"/>
        <dbReference type="ChEBI" id="CHEBI:29101"/>
        <dbReference type="ChEBI" id="CHEBI:57540"/>
        <dbReference type="ChEBI" id="CHEBI:57945"/>
        <dbReference type="EC" id="7.2.1.1"/>
    </reaction>
</comment>
<keyword evidence="13 16" id="KW-0830">Ubiquinone</keyword>
<dbReference type="HAMAP" id="MF_00427">
    <property type="entry name" value="NqrC"/>
    <property type="match status" value="1"/>
</dbReference>
<evidence type="ECO:0000256" key="10">
    <source>
        <dbReference type="ARBA" id="ARBA00023027"/>
    </source>
</evidence>
<evidence type="ECO:0000256" key="16">
    <source>
        <dbReference type="HAMAP-Rule" id="MF_00427"/>
    </source>
</evidence>
<comment type="caution">
    <text evidence="19">The sequence shown here is derived from an EMBL/GenBank/DDBJ whole genome shotgun (WGS) entry which is preliminary data.</text>
</comment>
<dbReference type="PIRSF" id="PIRSF009437">
    <property type="entry name" value="NQR-1_subunit_C"/>
    <property type="match status" value="1"/>
</dbReference>
<evidence type="ECO:0000256" key="3">
    <source>
        <dbReference type="ARBA" id="ARBA00022519"/>
    </source>
</evidence>
<gene>
    <name evidence="16" type="primary">nqrC</name>
    <name evidence="19" type="ORF">ACFOEE_12945</name>
</gene>
<keyword evidence="8 16" id="KW-1278">Translocase</keyword>
<dbReference type="NCBIfam" id="NF003749">
    <property type="entry name" value="PRK05346.1-5"/>
    <property type="match status" value="1"/>
</dbReference>
<evidence type="ECO:0000256" key="14">
    <source>
        <dbReference type="ARBA" id="ARBA00023136"/>
    </source>
</evidence>
<evidence type="ECO:0000259" key="18">
    <source>
        <dbReference type="SMART" id="SM00900"/>
    </source>
</evidence>
<dbReference type="Pfam" id="PF04205">
    <property type="entry name" value="FMN_bind"/>
    <property type="match status" value="1"/>
</dbReference>
<keyword evidence="7 16" id="KW-0812">Transmembrane</keyword>
<keyword evidence="6 16" id="KW-0288">FMN</keyword>
<comment type="subcellular location">
    <subcellularLocation>
        <location evidence="16">Cell membrane</location>
        <topology evidence="16">Single-pass membrane protein</topology>
    </subcellularLocation>
</comment>
<keyword evidence="4 16" id="KW-0597">Phosphoprotein</keyword>
<evidence type="ECO:0000256" key="5">
    <source>
        <dbReference type="ARBA" id="ARBA00022630"/>
    </source>
</evidence>
<sequence>MAKKETVGKTLGVVVGLCLVCAIVVATASVQLRPLQKASKSADIQRNILSVAGVNDVTDVAKTFAERIESRVVNMETGEFVDEDAATFDFEATKFDAKRSFKLDKADDKAGVLRMTYNSPVYFARTAEGKIDAVILPIQGYGLWGIMYGFLALEADGVTVKSIIFFKHSETPGLGGEIQNPKWTATWVGKSLPLDVVKSGAEGNQHKVDGLSGATLTSNGVDHTVDFWTSDKAFGPFLAKLRKGELN</sequence>
<dbReference type="SMART" id="SM00900">
    <property type="entry name" value="FMN_bind"/>
    <property type="match status" value="1"/>
</dbReference>
<keyword evidence="10 16" id="KW-0520">NAD</keyword>
<evidence type="ECO:0000256" key="11">
    <source>
        <dbReference type="ARBA" id="ARBA00023053"/>
    </source>
</evidence>
<evidence type="ECO:0000256" key="6">
    <source>
        <dbReference type="ARBA" id="ARBA00022643"/>
    </source>
</evidence>
<dbReference type="InterPro" id="IPR007329">
    <property type="entry name" value="FMN-bd"/>
</dbReference>
<evidence type="ECO:0000256" key="12">
    <source>
        <dbReference type="ARBA" id="ARBA00023065"/>
    </source>
</evidence>
<organism evidence="19 20">
    <name type="scientific">Pseudoalteromonas fenneropenaei</name>
    <dbReference type="NCBI Taxonomy" id="1737459"/>
    <lineage>
        <taxon>Bacteria</taxon>
        <taxon>Pseudomonadati</taxon>
        <taxon>Pseudomonadota</taxon>
        <taxon>Gammaproteobacteria</taxon>
        <taxon>Alteromonadales</taxon>
        <taxon>Pseudoalteromonadaceae</taxon>
        <taxon>Pseudoalteromonas</taxon>
    </lineage>
</organism>
<comment type="caution">
    <text evidence="16">Lacks conserved residue(s) required for the propagation of feature annotation.</text>
</comment>
<dbReference type="NCBIfam" id="TIGR01938">
    <property type="entry name" value="nqrC"/>
    <property type="match status" value="1"/>
</dbReference>
<dbReference type="InterPro" id="IPR010204">
    <property type="entry name" value="NqrC"/>
</dbReference>
<dbReference type="PANTHER" id="PTHR37838">
    <property type="entry name" value="NA(+)-TRANSLOCATING NADH-QUINONE REDUCTASE SUBUNIT C"/>
    <property type="match status" value="1"/>
</dbReference>
<keyword evidence="5 16" id="KW-0285">Flavoprotein</keyword>
<dbReference type="PANTHER" id="PTHR37838:SF1">
    <property type="entry name" value="NA(+)-TRANSLOCATING NADH-QUINONE REDUCTASE SUBUNIT C"/>
    <property type="match status" value="1"/>
</dbReference>
<protein>
    <recommendedName>
        <fullName evidence="16 17">Na(+)-translocating NADH-quinone reductase subunit C</fullName>
        <shortName evidence="16 17">Na(+)-NQR subunit C</shortName>
        <shortName evidence="16 17">Na(+)-translocating NQR subunit C</shortName>
        <ecNumber evidence="16 17">7.2.1.1</ecNumber>
    </recommendedName>
    <alternativeName>
        <fullName evidence="16 17">NQR complex subunit C</fullName>
    </alternativeName>
    <alternativeName>
        <fullName evidence="16 17">NQR-1 subunit C</fullName>
    </alternativeName>
</protein>
<dbReference type="RefSeq" id="WP_377124900.1">
    <property type="nucleotide sequence ID" value="NZ_JBHRSD010000022.1"/>
</dbReference>